<evidence type="ECO:0000256" key="10">
    <source>
        <dbReference type="SAM" id="SignalP"/>
    </source>
</evidence>
<keyword evidence="4 10" id="KW-0732">Signal</keyword>
<sequence>MRLITSLKSLLTFLFFCTNFIKLTTALHFYANPGQTRCFYEELSKGTVVIGKFDSYINIGGDEYSKVTNLKLEVTVDETFDNNHRVVTQKSSAAGDITYSASESGEHKFCITPVYFDRKTKVRVFFDVIIAGSEIIDSQRKDEVTIITNKVKELSNKIEEIRNEQLLFREREESFRNQSESTNGKVVVWSLIQFVVLILSGVWQLFHLKTFFIKQKVL</sequence>
<accession>A0A9P8QBK2</accession>
<evidence type="ECO:0000256" key="7">
    <source>
        <dbReference type="RuleBase" id="RU003827"/>
    </source>
</evidence>
<dbReference type="SMART" id="SM01190">
    <property type="entry name" value="EMP24_GP25L"/>
    <property type="match status" value="1"/>
</dbReference>
<evidence type="ECO:0000313" key="13">
    <source>
        <dbReference type="Proteomes" id="UP000774326"/>
    </source>
</evidence>
<feature type="domain" description="GOLD" evidence="11">
    <location>
        <begin position="36"/>
        <end position="130"/>
    </location>
</feature>
<dbReference type="OrthoDB" id="3427at2759"/>
<feature type="coiled-coil region" evidence="8">
    <location>
        <begin position="144"/>
        <end position="171"/>
    </location>
</feature>
<dbReference type="EMBL" id="JAEUBG010000740">
    <property type="protein sequence ID" value="KAH3687562.1"/>
    <property type="molecule type" value="Genomic_DNA"/>
</dbReference>
<keyword evidence="8" id="KW-0175">Coiled coil</keyword>
<evidence type="ECO:0000256" key="4">
    <source>
        <dbReference type="ARBA" id="ARBA00022729"/>
    </source>
</evidence>
<proteinExistence type="inferred from homology"/>
<dbReference type="GO" id="GO:0005737">
    <property type="term" value="C:cytoplasm"/>
    <property type="evidence" value="ECO:0007669"/>
    <property type="project" value="GOC"/>
</dbReference>
<evidence type="ECO:0000256" key="6">
    <source>
        <dbReference type="ARBA" id="ARBA00023136"/>
    </source>
</evidence>
<evidence type="ECO:0000256" key="2">
    <source>
        <dbReference type="ARBA" id="ARBA00007104"/>
    </source>
</evidence>
<comment type="subcellular location">
    <subcellularLocation>
        <location evidence="1 7">Membrane</location>
        <topology evidence="1 7">Single-pass type I membrane protein</topology>
    </subcellularLocation>
</comment>
<keyword evidence="3 7" id="KW-0812">Transmembrane</keyword>
<reference evidence="12" key="1">
    <citation type="journal article" date="2021" name="Open Biol.">
        <title>Shared evolutionary footprints suggest mitochondrial oxidative damage underlies multiple complex I losses in fungi.</title>
        <authorList>
            <person name="Schikora-Tamarit M.A."/>
            <person name="Marcet-Houben M."/>
            <person name="Nosek J."/>
            <person name="Gabaldon T."/>
        </authorList>
    </citation>
    <scope>NUCLEOTIDE SEQUENCE</scope>
    <source>
        <strain evidence="12">CBS2887</strain>
    </source>
</reference>
<keyword evidence="5 9" id="KW-1133">Transmembrane helix</keyword>
<evidence type="ECO:0000256" key="5">
    <source>
        <dbReference type="ARBA" id="ARBA00022989"/>
    </source>
</evidence>
<comment type="caution">
    <text evidence="12">The sequence shown here is derived from an EMBL/GenBank/DDBJ whole genome shotgun (WGS) entry which is preliminary data.</text>
</comment>
<dbReference type="GO" id="GO:0016020">
    <property type="term" value="C:membrane"/>
    <property type="evidence" value="ECO:0007669"/>
    <property type="project" value="UniProtKB-SubCell"/>
</dbReference>
<evidence type="ECO:0000256" key="9">
    <source>
        <dbReference type="SAM" id="Phobius"/>
    </source>
</evidence>
<evidence type="ECO:0000256" key="3">
    <source>
        <dbReference type="ARBA" id="ARBA00022692"/>
    </source>
</evidence>
<feature type="chain" id="PRO_5040205703" description="GOLD domain-containing protein" evidence="10">
    <location>
        <begin position="27"/>
        <end position="218"/>
    </location>
</feature>
<evidence type="ECO:0000256" key="1">
    <source>
        <dbReference type="ARBA" id="ARBA00004479"/>
    </source>
</evidence>
<evidence type="ECO:0000256" key="8">
    <source>
        <dbReference type="SAM" id="Coils"/>
    </source>
</evidence>
<keyword evidence="6 9" id="KW-0472">Membrane</keyword>
<name>A0A9P8QBK2_WICPI</name>
<evidence type="ECO:0000313" key="12">
    <source>
        <dbReference type="EMBL" id="KAH3687562.1"/>
    </source>
</evidence>
<dbReference type="PROSITE" id="PS50866">
    <property type="entry name" value="GOLD"/>
    <property type="match status" value="1"/>
</dbReference>
<dbReference type="Pfam" id="PF01105">
    <property type="entry name" value="EMP24_GP25L"/>
    <property type="match status" value="1"/>
</dbReference>
<organism evidence="12 13">
    <name type="scientific">Wickerhamomyces pijperi</name>
    <name type="common">Yeast</name>
    <name type="synonym">Pichia pijperi</name>
    <dbReference type="NCBI Taxonomy" id="599730"/>
    <lineage>
        <taxon>Eukaryota</taxon>
        <taxon>Fungi</taxon>
        <taxon>Dikarya</taxon>
        <taxon>Ascomycota</taxon>
        <taxon>Saccharomycotina</taxon>
        <taxon>Saccharomycetes</taxon>
        <taxon>Phaffomycetales</taxon>
        <taxon>Wickerhamomycetaceae</taxon>
        <taxon>Wickerhamomyces</taxon>
    </lineage>
</organism>
<dbReference type="PANTHER" id="PTHR22811">
    <property type="entry name" value="TRANSMEMBRANE EMP24 DOMAIN-CONTAINING PROTEIN"/>
    <property type="match status" value="1"/>
</dbReference>
<dbReference type="GO" id="GO:0006888">
    <property type="term" value="P:endoplasmic reticulum to Golgi vesicle-mediated transport"/>
    <property type="evidence" value="ECO:0007669"/>
    <property type="project" value="UniProtKB-ARBA"/>
</dbReference>
<keyword evidence="13" id="KW-1185">Reference proteome</keyword>
<dbReference type="InterPro" id="IPR015720">
    <property type="entry name" value="Emp24-like"/>
</dbReference>
<protein>
    <recommendedName>
        <fullName evidence="11">GOLD domain-containing protein</fullName>
    </recommendedName>
</protein>
<evidence type="ECO:0000259" key="11">
    <source>
        <dbReference type="PROSITE" id="PS50866"/>
    </source>
</evidence>
<dbReference type="Proteomes" id="UP000774326">
    <property type="component" value="Unassembled WGS sequence"/>
</dbReference>
<reference evidence="12" key="2">
    <citation type="submission" date="2021-01" db="EMBL/GenBank/DDBJ databases">
        <authorList>
            <person name="Schikora-Tamarit M.A."/>
        </authorList>
    </citation>
    <scope>NUCLEOTIDE SEQUENCE</scope>
    <source>
        <strain evidence="12">CBS2887</strain>
    </source>
</reference>
<feature type="transmembrane region" description="Helical" evidence="9">
    <location>
        <begin position="186"/>
        <end position="206"/>
    </location>
</feature>
<dbReference type="InterPro" id="IPR009038">
    <property type="entry name" value="GOLD_dom"/>
</dbReference>
<gene>
    <name evidence="12" type="ORF">WICPIJ_001463</name>
</gene>
<comment type="similarity">
    <text evidence="2 7">Belongs to the EMP24/GP25L family.</text>
</comment>
<feature type="signal peptide" evidence="10">
    <location>
        <begin position="1"/>
        <end position="26"/>
    </location>
</feature>
<dbReference type="AlphaFoldDB" id="A0A9P8QBK2"/>